<protein>
    <submittedName>
        <fullName evidence="1">Uncharacterized protein</fullName>
    </submittedName>
</protein>
<evidence type="ECO:0000313" key="1">
    <source>
        <dbReference type="EMBL" id="KZC12312.1"/>
    </source>
</evidence>
<accession>A0A154PKD9</accession>
<dbReference type="Proteomes" id="UP000076502">
    <property type="component" value="Unassembled WGS sequence"/>
</dbReference>
<proteinExistence type="predicted"/>
<dbReference type="EMBL" id="KQ434946">
    <property type="protein sequence ID" value="KZC12312.1"/>
    <property type="molecule type" value="Genomic_DNA"/>
</dbReference>
<keyword evidence="2" id="KW-1185">Reference proteome</keyword>
<reference evidence="1 2" key="1">
    <citation type="submission" date="2015-07" db="EMBL/GenBank/DDBJ databases">
        <title>The genome of Dufourea novaeangliae.</title>
        <authorList>
            <person name="Pan H."/>
            <person name="Kapheim K."/>
        </authorList>
    </citation>
    <scope>NUCLEOTIDE SEQUENCE [LARGE SCALE GENOMIC DNA]</scope>
    <source>
        <strain evidence="1">0120121106</strain>
        <tissue evidence="1">Whole body</tissue>
    </source>
</reference>
<evidence type="ECO:0000313" key="2">
    <source>
        <dbReference type="Proteomes" id="UP000076502"/>
    </source>
</evidence>
<gene>
    <name evidence="1" type="ORF">WN55_04163</name>
</gene>
<dbReference type="AlphaFoldDB" id="A0A154PKD9"/>
<organism evidence="1 2">
    <name type="scientific">Dufourea novaeangliae</name>
    <name type="common">Sweat bee</name>
    <dbReference type="NCBI Taxonomy" id="178035"/>
    <lineage>
        <taxon>Eukaryota</taxon>
        <taxon>Metazoa</taxon>
        <taxon>Ecdysozoa</taxon>
        <taxon>Arthropoda</taxon>
        <taxon>Hexapoda</taxon>
        <taxon>Insecta</taxon>
        <taxon>Pterygota</taxon>
        <taxon>Neoptera</taxon>
        <taxon>Endopterygota</taxon>
        <taxon>Hymenoptera</taxon>
        <taxon>Apocrita</taxon>
        <taxon>Aculeata</taxon>
        <taxon>Apoidea</taxon>
        <taxon>Anthophila</taxon>
        <taxon>Halictidae</taxon>
        <taxon>Rophitinae</taxon>
        <taxon>Dufourea</taxon>
    </lineage>
</organism>
<name>A0A154PKD9_DUFNO</name>
<sequence>MLNVYKYGRLEEIEKLDLEAWCRDFRGEYLKPVYRPRAQVTCGLKRWHFELSGRVYCRGPFLIVTYERKFISTSTFLDTLAYTTLHVVIKQYYALCV</sequence>